<proteinExistence type="predicted"/>
<gene>
    <name evidence="1" type="ORF">D6_0116</name>
</gene>
<evidence type="ECO:0000313" key="2">
    <source>
        <dbReference type="Proteomes" id="UP000317575"/>
    </source>
</evidence>
<protein>
    <recommendedName>
        <fullName evidence="3">Tail fiber protein</fullName>
    </recommendedName>
</protein>
<sequence length="251" mass="27552">MANNSIKGLPVYPWNPFNDMTINEIKGEIVNVQPTPGGSIIIPRCAPFFARGLKVIHRASGRELELKKGEFSLLYPFGSFISRYSQLVYSGILINGVTEPTNFELEYSTIGGDFVLDDVAYAQAVANTLTSPRRADWSELVNLPPAWPADPHDHPASDTFNYSDMIIALQSYIDAMTGGGNPESIKSLLDDHLKADLQDAHKATLGDLGIKNLQDWAMAKQEDIGGNSEELLVNINVLKAAIRQHAAGQWQ</sequence>
<reference evidence="1" key="1">
    <citation type="submission" date="2019-06" db="EMBL/GenBank/DDBJ databases">
        <title>Complete genome sequence of Aeromonas hydrophila bacteriophage D6.</title>
        <authorList>
            <person name="Rai S."/>
            <person name="Tyagi A."/>
            <person name="Kumar N."/>
            <person name="Singh N."/>
        </authorList>
    </citation>
    <scope>NUCLEOTIDE SEQUENCE [LARGE SCALE GENOMIC DNA]</scope>
</reference>
<name>A0A514TW70_9CAUD</name>
<accession>A0A514TW70</accession>
<evidence type="ECO:0008006" key="3">
    <source>
        <dbReference type="Google" id="ProtNLM"/>
    </source>
</evidence>
<dbReference type="Proteomes" id="UP000317575">
    <property type="component" value="Segment"/>
</dbReference>
<keyword evidence="2" id="KW-1185">Reference proteome</keyword>
<evidence type="ECO:0000313" key="1">
    <source>
        <dbReference type="EMBL" id="QDJ97276.1"/>
    </source>
</evidence>
<organism evidence="1 2">
    <name type="scientific">Aeromonas phage D6</name>
    <dbReference type="NCBI Taxonomy" id="2593322"/>
    <lineage>
        <taxon>Viruses</taxon>
        <taxon>Duplodnaviria</taxon>
        <taxon>Heunggongvirae</taxon>
        <taxon>Uroviricota</taxon>
        <taxon>Caudoviricetes</taxon>
        <taxon>Chimalliviridae</taxon>
        <taxon>Ludhianavirus</taxon>
        <taxon>Ludhianavirus D6</taxon>
    </lineage>
</organism>
<dbReference type="EMBL" id="MN131137">
    <property type="protein sequence ID" value="QDJ97276.1"/>
    <property type="molecule type" value="Genomic_DNA"/>
</dbReference>